<proteinExistence type="predicted"/>
<dbReference type="SMART" id="SM00181">
    <property type="entry name" value="EGF"/>
    <property type="match status" value="6"/>
</dbReference>
<organism evidence="3 4">
    <name type="scientific">Crassostrea virginica</name>
    <name type="common">Eastern oyster</name>
    <dbReference type="NCBI Taxonomy" id="6565"/>
    <lineage>
        <taxon>Eukaryota</taxon>
        <taxon>Metazoa</taxon>
        <taxon>Spiralia</taxon>
        <taxon>Lophotrochozoa</taxon>
        <taxon>Mollusca</taxon>
        <taxon>Bivalvia</taxon>
        <taxon>Autobranchia</taxon>
        <taxon>Pteriomorphia</taxon>
        <taxon>Ostreida</taxon>
        <taxon>Ostreoidea</taxon>
        <taxon>Ostreidae</taxon>
        <taxon>Crassostrea</taxon>
    </lineage>
</organism>
<reference evidence="4" key="1">
    <citation type="submission" date="2025-08" db="UniProtKB">
        <authorList>
            <consortium name="RefSeq"/>
        </authorList>
    </citation>
    <scope>IDENTIFICATION</scope>
    <source>
        <tissue evidence="4">Whole sample</tissue>
    </source>
</reference>
<feature type="domain" description="EGF-like" evidence="2">
    <location>
        <begin position="425"/>
        <end position="460"/>
    </location>
</feature>
<dbReference type="RefSeq" id="XP_022312502.1">
    <property type="nucleotide sequence ID" value="XM_022456794.1"/>
</dbReference>
<dbReference type="GO" id="GO:0005044">
    <property type="term" value="F:scavenger receptor activity"/>
    <property type="evidence" value="ECO:0007669"/>
    <property type="project" value="InterPro"/>
</dbReference>
<dbReference type="OrthoDB" id="6130531at2759"/>
<dbReference type="InterPro" id="IPR042635">
    <property type="entry name" value="MEGF10/SREC1/2-like"/>
</dbReference>
<feature type="domain" description="EGF-like" evidence="2">
    <location>
        <begin position="241"/>
        <end position="276"/>
    </location>
</feature>
<dbReference type="Gene3D" id="2.170.300.10">
    <property type="entry name" value="Tie2 ligand-binding domain superfamily"/>
    <property type="match status" value="2"/>
</dbReference>
<keyword evidence="3" id="KW-1185">Reference proteome</keyword>
<dbReference type="SUPFAM" id="SSF49785">
    <property type="entry name" value="Galactose-binding domain-like"/>
    <property type="match status" value="1"/>
</dbReference>
<protein>
    <submittedName>
        <fullName evidence="4">Protein jagged-1-like isoform X1</fullName>
    </submittedName>
</protein>
<dbReference type="AlphaFoldDB" id="A0A8B8C9S2"/>
<evidence type="ECO:0000259" key="2">
    <source>
        <dbReference type="SMART" id="SM00181"/>
    </source>
</evidence>
<dbReference type="GeneID" id="111117638"/>
<evidence type="ECO:0000256" key="1">
    <source>
        <dbReference type="ARBA" id="ARBA00022536"/>
    </source>
</evidence>
<keyword evidence="1" id="KW-0245">EGF-like domain</keyword>
<dbReference type="PANTHER" id="PTHR24043:SF8">
    <property type="entry name" value="EGF-LIKE DOMAIN-CONTAINING PROTEIN"/>
    <property type="match status" value="1"/>
</dbReference>
<evidence type="ECO:0000313" key="4">
    <source>
        <dbReference type="RefSeq" id="XP_022312502.1"/>
    </source>
</evidence>
<feature type="domain" description="EGF-like" evidence="2">
    <location>
        <begin position="336"/>
        <end position="367"/>
    </location>
</feature>
<sequence length="533" mass="58965">MICTFYCLRFKLKMSALSAVLLYLIPFVTPVQTYLQLVIPAYTTATSSSTYSYISQTYPASRTVDGDVSQDVSRCSHTDDKRGIKEAWLRVDLKKKYSITSVKFWNRNDVNINSRRLRGYSIRVSSDTALPPPESSCYTDPGNVSLPTIIEKDCERTARYVWLYQDNGDGHEVPMLAICEVQVFGCDLGKYGVNCNKTCNHCKNNATCGVVSGKCNEEGCAHPGFQAPYCQNCIDGRYGDNCNETCSVFCKSRNCDGKTGTCTDGCLVGYTGSRCDKNCDKGKYGFNCRKSCENCLEGICNNVNGICTKGCESGFKTSMCNTTCDKGYYGRDCKHNCSGNCLNGEVCDPREGTCPSCVVGFQGTKCDQKCSYGTYGGNCSEICGGCLNDTTCHHVNGQCPSGCKPGWKSTPKCDLPCTTGTFGLNCLNVCSGHCLHSAPCDRRTGHCQDCSQGWTNNFCNEQTGKPRTDLERMTLEHLKLDNERLAAETAFLKTKEKYIWLKINSEFPIVLRNKIKPSVSERKLSRMKQFNPE</sequence>
<dbReference type="Proteomes" id="UP000694844">
    <property type="component" value="Chromosome 10"/>
</dbReference>
<dbReference type="PANTHER" id="PTHR24043">
    <property type="entry name" value="SCAVENGER RECEPTOR CLASS F"/>
    <property type="match status" value="1"/>
</dbReference>
<gene>
    <name evidence="4" type="primary">LOC111117638</name>
</gene>
<accession>A0A8B8C9S2</accession>
<feature type="domain" description="EGF-like" evidence="2">
    <location>
        <begin position="378"/>
        <end position="414"/>
    </location>
</feature>
<evidence type="ECO:0000313" key="3">
    <source>
        <dbReference type="Proteomes" id="UP000694844"/>
    </source>
</evidence>
<feature type="domain" description="EGF-like" evidence="2">
    <location>
        <begin position="294"/>
        <end position="334"/>
    </location>
</feature>
<dbReference type="InterPro" id="IPR000742">
    <property type="entry name" value="EGF"/>
</dbReference>
<name>A0A8B8C9S2_CRAVI</name>
<dbReference type="Gene3D" id="2.60.120.260">
    <property type="entry name" value="Galactose-binding domain-like"/>
    <property type="match status" value="1"/>
</dbReference>
<feature type="domain" description="EGF-like" evidence="2">
    <location>
        <begin position="194"/>
        <end position="231"/>
    </location>
</feature>
<dbReference type="KEGG" id="cvn:111117638"/>
<dbReference type="Pfam" id="PF22633">
    <property type="entry name" value="F5_F8_type_C_2"/>
    <property type="match status" value="1"/>
</dbReference>
<dbReference type="InterPro" id="IPR008979">
    <property type="entry name" value="Galactose-bd-like_sf"/>
</dbReference>